<dbReference type="STRING" id="157838.AN964_09405"/>
<evidence type="ECO:0000313" key="2">
    <source>
        <dbReference type="EMBL" id="KQL53695.1"/>
    </source>
</evidence>
<keyword evidence="1" id="KW-0812">Transmembrane</keyword>
<evidence type="ECO:0000256" key="1">
    <source>
        <dbReference type="SAM" id="Phobius"/>
    </source>
</evidence>
<feature type="transmembrane region" description="Helical" evidence="1">
    <location>
        <begin position="38"/>
        <end position="60"/>
    </location>
</feature>
<dbReference type="Proteomes" id="UP000051888">
    <property type="component" value="Unassembled WGS sequence"/>
</dbReference>
<keyword evidence="1" id="KW-0472">Membrane</keyword>
<proteinExistence type="predicted"/>
<keyword evidence="3" id="KW-1185">Reference proteome</keyword>
<reference evidence="2 3" key="1">
    <citation type="submission" date="2015-09" db="EMBL/GenBank/DDBJ databases">
        <title>Genome sequencing project for genomic taxonomy and phylogenomics of Bacillus-like bacteria.</title>
        <authorList>
            <person name="Liu B."/>
            <person name="Wang J."/>
            <person name="Zhu Y."/>
            <person name="Liu G."/>
            <person name="Chen Q."/>
            <person name="Chen Z."/>
            <person name="Lan J."/>
            <person name="Che J."/>
            <person name="Ge C."/>
            <person name="Shi H."/>
            <person name="Pan Z."/>
            <person name="Liu X."/>
        </authorList>
    </citation>
    <scope>NUCLEOTIDE SEQUENCE [LARGE SCALE GENOMIC DNA]</scope>
    <source>
        <strain evidence="2 3">LMG 18435</strain>
    </source>
</reference>
<sequence>MSKRDIHRQEFNYMGIRGCQPEQCGIKCYEVISFKPKVWVFVYFLLRSKVTLPYFFFLYFPNTHPKNTIY</sequence>
<dbReference type="AlphaFoldDB" id="A0A0Q3WXH2"/>
<protein>
    <submittedName>
        <fullName evidence="2">Uncharacterized protein</fullName>
    </submittedName>
</protein>
<dbReference type="PATRIC" id="fig|157838.3.peg.2066"/>
<dbReference type="EMBL" id="LJJC01000004">
    <property type="protein sequence ID" value="KQL53695.1"/>
    <property type="molecule type" value="Genomic_DNA"/>
</dbReference>
<keyword evidence="1" id="KW-1133">Transmembrane helix</keyword>
<organism evidence="2 3">
    <name type="scientific">Heyndrickxia shackletonii</name>
    <dbReference type="NCBI Taxonomy" id="157838"/>
    <lineage>
        <taxon>Bacteria</taxon>
        <taxon>Bacillati</taxon>
        <taxon>Bacillota</taxon>
        <taxon>Bacilli</taxon>
        <taxon>Bacillales</taxon>
        <taxon>Bacillaceae</taxon>
        <taxon>Heyndrickxia</taxon>
    </lineage>
</organism>
<evidence type="ECO:0000313" key="3">
    <source>
        <dbReference type="Proteomes" id="UP000051888"/>
    </source>
</evidence>
<name>A0A0Q3WXH2_9BACI</name>
<comment type="caution">
    <text evidence="2">The sequence shown here is derived from an EMBL/GenBank/DDBJ whole genome shotgun (WGS) entry which is preliminary data.</text>
</comment>
<gene>
    <name evidence="2" type="ORF">AN964_09405</name>
</gene>
<accession>A0A0Q3WXH2</accession>